<name>A0ABZ1AGF4_AROEV</name>
<dbReference type="RefSeq" id="WP_407277780.1">
    <property type="nucleotide sequence ID" value="NZ_CP141259.1"/>
</dbReference>
<evidence type="ECO:0000256" key="5">
    <source>
        <dbReference type="ARBA" id="ARBA00022525"/>
    </source>
</evidence>
<sequence length="659" mass="68503">MALAALSTQQIIEQLDSGYHWVGSTVTYAFPVTTANLFWTDEGSSFQPLGSTQQAYAELALASWDELIAPSFAEVSGTSSDIEFGITLSTDYAHAYFPTFGSVWLRAGETSLADPEIGSYGYMTYVHEIGHALGLDHMGDYNGYAPAPTSYQDSTVLSVMSYFGPTHGSWSAGTGQIAWADWIGADSQLHQPQTPMLSDVLAIQSMYGADRTTRSGDTTYGFGANVTGAMAAILDFTRNPHPVLTIYDAGGNDTLNLSGWSTGSTVDIAPGAYSSCNDMTNNIAIAYSTDIENVVCGDGSDTIRGNTLANRLDGGGGNDTIYGLDGDDELLGRGGNDYLDGGGGVDWAILDADLGSYAIIYDSTTGAFTFQSQWSGIDTITGIEYFRFADGTNRSAGELTGGQRAAPAPGITVSGTGRTNVLSGTDADDQLFGLGGADTLDGGFGHDLLDGGRGADRLHGGNGGNGDDTYVVDNRNDVVIESNGALGGIDTVRSSVSFALSADLEHLTLTGRARANGSGNDGDNVIVGNTGRNTLEGRGGDDTLIGAGGLDILTGGAGQDIFRFDTATDSGASARKADRITDFTIGEDLLDLSRIDANPLTAGDDAFDAIFVAAGTAFYAPGQLQFAGGILYGNLDADAKPEFAINVGFVALSHNDILL</sequence>
<dbReference type="Gene3D" id="2.150.10.10">
    <property type="entry name" value="Serralysin-like metalloprotease, C-terminal"/>
    <property type="match status" value="2"/>
</dbReference>
<evidence type="ECO:0000256" key="6">
    <source>
        <dbReference type="ARBA" id="ARBA00022656"/>
    </source>
</evidence>
<comment type="cofactor">
    <cofactor evidence="1">
        <name>Ca(2+)</name>
        <dbReference type="ChEBI" id="CHEBI:29108"/>
    </cofactor>
</comment>
<accession>A0ABZ1AGF4</accession>
<evidence type="ECO:0000256" key="3">
    <source>
        <dbReference type="ARBA" id="ARBA00004613"/>
    </source>
</evidence>
<dbReference type="InterPro" id="IPR034033">
    <property type="entry name" value="Serralysin-like"/>
</dbReference>
<keyword evidence="12" id="KW-1185">Reference proteome</keyword>
<keyword evidence="7" id="KW-0677">Repeat</keyword>
<keyword evidence="6" id="KW-0800">Toxin</keyword>
<dbReference type="PROSITE" id="PS00330">
    <property type="entry name" value="HEMOLYSIN_CALCIUM"/>
    <property type="match status" value="4"/>
</dbReference>
<dbReference type="Pfam" id="PF08548">
    <property type="entry name" value="Peptidase_M10_C"/>
    <property type="match status" value="2"/>
</dbReference>
<dbReference type="Proteomes" id="UP001626593">
    <property type="component" value="Chromosome"/>
</dbReference>
<dbReference type="InterPro" id="IPR001343">
    <property type="entry name" value="Hemolysn_Ca-bd"/>
</dbReference>
<dbReference type="PANTHER" id="PTHR38340">
    <property type="entry name" value="S-LAYER PROTEIN"/>
    <property type="match status" value="1"/>
</dbReference>
<keyword evidence="5" id="KW-0964">Secreted</keyword>
<evidence type="ECO:0000259" key="10">
    <source>
        <dbReference type="SMART" id="SM00235"/>
    </source>
</evidence>
<gene>
    <name evidence="11" type="ORF">U5817_14295</name>
</gene>
<dbReference type="InterPro" id="IPR050557">
    <property type="entry name" value="RTX_toxin/Mannuronan_C5-epim"/>
</dbReference>
<comment type="similarity">
    <text evidence="4">Belongs to the peptidase M10B family.</text>
</comment>
<reference evidence="11 12" key="1">
    <citation type="submission" date="2023-12" db="EMBL/GenBank/DDBJ databases">
        <title>A. evansii MAY27, complete genome.</title>
        <authorList>
            <person name="Wang Y."/>
        </authorList>
    </citation>
    <scope>NUCLEOTIDE SEQUENCE [LARGE SCALE GENOMIC DNA]</scope>
    <source>
        <strain evidence="11 12">MAY27</strain>
    </source>
</reference>
<feature type="domain" description="Peptidase metallopeptidase" evidence="10">
    <location>
        <begin position="17"/>
        <end position="165"/>
    </location>
</feature>
<dbReference type="InterPro" id="IPR003995">
    <property type="entry name" value="RTX_toxin_determinant-A"/>
</dbReference>
<dbReference type="Pfam" id="PF00353">
    <property type="entry name" value="HemolysinCabind"/>
    <property type="match status" value="2"/>
</dbReference>
<evidence type="ECO:0000256" key="9">
    <source>
        <dbReference type="ARBA" id="ARBA00023136"/>
    </source>
</evidence>
<dbReference type="InterPro" id="IPR024079">
    <property type="entry name" value="MetalloPept_cat_dom_sf"/>
</dbReference>
<proteinExistence type="inferred from homology"/>
<dbReference type="EMBL" id="CP141259">
    <property type="protein sequence ID" value="WRL44379.1"/>
    <property type="molecule type" value="Genomic_DNA"/>
</dbReference>
<dbReference type="SMART" id="SM00235">
    <property type="entry name" value="ZnMc"/>
    <property type="match status" value="1"/>
</dbReference>
<evidence type="ECO:0000313" key="12">
    <source>
        <dbReference type="Proteomes" id="UP001626593"/>
    </source>
</evidence>
<evidence type="ECO:0000256" key="1">
    <source>
        <dbReference type="ARBA" id="ARBA00001913"/>
    </source>
</evidence>
<organism evidence="11 12">
    <name type="scientific">Aromatoleum evansii</name>
    <name type="common">Azoarcus evansii</name>
    <dbReference type="NCBI Taxonomy" id="59406"/>
    <lineage>
        <taxon>Bacteria</taxon>
        <taxon>Pseudomonadati</taxon>
        <taxon>Pseudomonadota</taxon>
        <taxon>Betaproteobacteria</taxon>
        <taxon>Rhodocyclales</taxon>
        <taxon>Rhodocyclaceae</taxon>
        <taxon>Aromatoleum</taxon>
    </lineage>
</organism>
<dbReference type="Gene3D" id="3.40.390.10">
    <property type="entry name" value="Collagenase (Catalytic Domain)"/>
    <property type="match status" value="1"/>
</dbReference>
<evidence type="ECO:0000313" key="11">
    <source>
        <dbReference type="EMBL" id="WRL44379.1"/>
    </source>
</evidence>
<evidence type="ECO:0000256" key="7">
    <source>
        <dbReference type="ARBA" id="ARBA00022737"/>
    </source>
</evidence>
<dbReference type="PRINTS" id="PR00313">
    <property type="entry name" value="CABNDNGRPT"/>
</dbReference>
<dbReference type="PRINTS" id="PR01488">
    <property type="entry name" value="RTXTOXINA"/>
</dbReference>
<evidence type="ECO:0000256" key="2">
    <source>
        <dbReference type="ARBA" id="ARBA00004370"/>
    </source>
</evidence>
<evidence type="ECO:0000256" key="8">
    <source>
        <dbReference type="ARBA" id="ARBA00023026"/>
    </source>
</evidence>
<dbReference type="InterPro" id="IPR006026">
    <property type="entry name" value="Peptidase_Metallo"/>
</dbReference>
<dbReference type="CDD" id="cd04277">
    <property type="entry name" value="ZnMc_serralysin_like"/>
    <property type="match status" value="1"/>
</dbReference>
<evidence type="ECO:0000256" key="4">
    <source>
        <dbReference type="ARBA" id="ARBA00009490"/>
    </source>
</evidence>
<dbReference type="InterPro" id="IPR013858">
    <property type="entry name" value="Peptidase_M10B_C"/>
</dbReference>
<dbReference type="PANTHER" id="PTHR38340:SF1">
    <property type="entry name" value="S-LAYER PROTEIN"/>
    <property type="match status" value="1"/>
</dbReference>
<dbReference type="SUPFAM" id="SSF51120">
    <property type="entry name" value="beta-Roll"/>
    <property type="match status" value="3"/>
</dbReference>
<comment type="subcellular location">
    <subcellularLocation>
        <location evidence="2">Membrane</location>
    </subcellularLocation>
    <subcellularLocation>
        <location evidence="3">Secreted</location>
    </subcellularLocation>
</comment>
<keyword evidence="8" id="KW-0843">Virulence</keyword>
<dbReference type="InterPro" id="IPR018511">
    <property type="entry name" value="Hemolysin-typ_Ca-bd_CS"/>
</dbReference>
<keyword evidence="9" id="KW-0472">Membrane</keyword>
<dbReference type="InterPro" id="IPR011049">
    <property type="entry name" value="Serralysin-like_metalloprot_C"/>
</dbReference>
<protein>
    <submittedName>
        <fullName evidence="11">M10 family metallopeptidase C-terminal domain-containing protein</fullName>
    </submittedName>
</protein>
<dbReference type="SUPFAM" id="SSF55486">
    <property type="entry name" value="Metalloproteases ('zincins'), catalytic domain"/>
    <property type="match status" value="1"/>
</dbReference>